<sequence>MGKSRFPLSTIPISPLIHHTFSLYHLSLSSEIVSLLSLSPFSFVILSKIPQILSSITGFQLPAHVGDESSTSFLLIQKIRIGYQAVGTSLAMSSRTMDSTSINHGLSEFRKRLVA</sequence>
<evidence type="ECO:0000313" key="1">
    <source>
        <dbReference type="EMBL" id="CAH8327350.1"/>
    </source>
</evidence>
<accession>A0ABC8JGV5</accession>
<organism evidence="1 2">
    <name type="scientific">Eruca vesicaria subsp. sativa</name>
    <name type="common">Garden rocket</name>
    <name type="synonym">Eruca sativa</name>
    <dbReference type="NCBI Taxonomy" id="29727"/>
    <lineage>
        <taxon>Eukaryota</taxon>
        <taxon>Viridiplantae</taxon>
        <taxon>Streptophyta</taxon>
        <taxon>Embryophyta</taxon>
        <taxon>Tracheophyta</taxon>
        <taxon>Spermatophyta</taxon>
        <taxon>Magnoliopsida</taxon>
        <taxon>eudicotyledons</taxon>
        <taxon>Gunneridae</taxon>
        <taxon>Pentapetalae</taxon>
        <taxon>rosids</taxon>
        <taxon>malvids</taxon>
        <taxon>Brassicales</taxon>
        <taxon>Brassicaceae</taxon>
        <taxon>Brassiceae</taxon>
        <taxon>Eruca</taxon>
    </lineage>
</organism>
<evidence type="ECO:0000313" key="2">
    <source>
        <dbReference type="Proteomes" id="UP001642260"/>
    </source>
</evidence>
<protein>
    <submittedName>
        <fullName evidence="1">Uncharacterized protein</fullName>
    </submittedName>
</protein>
<dbReference type="EMBL" id="CAKOAT010107710">
    <property type="protein sequence ID" value="CAH8327350.1"/>
    <property type="molecule type" value="Genomic_DNA"/>
</dbReference>
<comment type="caution">
    <text evidence="1">The sequence shown here is derived from an EMBL/GenBank/DDBJ whole genome shotgun (WGS) entry which is preliminary data.</text>
</comment>
<gene>
    <name evidence="1" type="ORF">ERUC_LOCUS11056</name>
</gene>
<proteinExistence type="predicted"/>
<name>A0ABC8JGV5_ERUVS</name>
<dbReference type="Proteomes" id="UP001642260">
    <property type="component" value="Unassembled WGS sequence"/>
</dbReference>
<dbReference type="AlphaFoldDB" id="A0ABC8JGV5"/>
<reference evidence="1 2" key="1">
    <citation type="submission" date="2022-03" db="EMBL/GenBank/DDBJ databases">
        <authorList>
            <person name="Macdonald S."/>
            <person name="Ahmed S."/>
            <person name="Newling K."/>
        </authorList>
    </citation>
    <scope>NUCLEOTIDE SEQUENCE [LARGE SCALE GENOMIC DNA]</scope>
</reference>
<keyword evidence="2" id="KW-1185">Reference proteome</keyword>